<evidence type="ECO:0000313" key="1">
    <source>
        <dbReference type="WBParaSite" id="MCU_000406-RA"/>
    </source>
</evidence>
<sequence length="57" mass="6459">MPKCPSCDKEVYFGKFGCVYFFYSNNSRACHFPRKGLAPPLPQVRTMQQDSLSGPAR</sequence>
<dbReference type="WBParaSite" id="MCU_000406-RA">
    <property type="protein sequence ID" value="MCU_000406-RA"/>
    <property type="gene ID" value="MCU_000406"/>
</dbReference>
<protein>
    <submittedName>
        <fullName evidence="1">Uracil-DNA glycosylase</fullName>
    </submittedName>
</protein>
<organism evidence="1">
    <name type="scientific">Mesocestoides corti</name>
    <name type="common">Flatworm</name>
    <dbReference type="NCBI Taxonomy" id="53468"/>
    <lineage>
        <taxon>Eukaryota</taxon>
        <taxon>Metazoa</taxon>
        <taxon>Spiralia</taxon>
        <taxon>Lophotrochozoa</taxon>
        <taxon>Platyhelminthes</taxon>
        <taxon>Cestoda</taxon>
        <taxon>Eucestoda</taxon>
        <taxon>Cyclophyllidea</taxon>
        <taxon>Mesocestoididae</taxon>
        <taxon>Mesocestoides</taxon>
    </lineage>
</organism>
<reference evidence="1" key="1">
    <citation type="submission" date="2019-11" db="UniProtKB">
        <authorList>
            <consortium name="WormBaseParasite"/>
        </authorList>
    </citation>
    <scope>IDENTIFICATION</scope>
</reference>
<dbReference type="AlphaFoldDB" id="A0A5K3EGN6"/>
<name>A0A5K3EGN6_MESCO</name>
<accession>A0A5K3EGN6</accession>
<proteinExistence type="predicted"/>